<evidence type="ECO:0000256" key="1">
    <source>
        <dbReference type="SAM" id="MobiDB-lite"/>
    </source>
</evidence>
<feature type="chain" id="PRO_5040398815" evidence="2">
    <location>
        <begin position="20"/>
        <end position="323"/>
    </location>
</feature>
<gene>
    <name evidence="3" type="ORF">HYFRA_00011898</name>
</gene>
<dbReference type="OrthoDB" id="10483311at2759"/>
<dbReference type="Proteomes" id="UP000696280">
    <property type="component" value="Unassembled WGS sequence"/>
</dbReference>
<keyword evidence="2" id="KW-0732">Signal</keyword>
<feature type="compositionally biased region" description="Low complexity" evidence="1">
    <location>
        <begin position="100"/>
        <end position="114"/>
    </location>
</feature>
<feature type="region of interest" description="Disordered" evidence="1">
    <location>
        <begin position="99"/>
        <end position="124"/>
    </location>
</feature>
<accession>A0A9N9L0V6</accession>
<name>A0A9N9L0V6_9HELO</name>
<feature type="signal peptide" evidence="2">
    <location>
        <begin position="1"/>
        <end position="19"/>
    </location>
</feature>
<proteinExistence type="predicted"/>
<feature type="region of interest" description="Disordered" evidence="1">
    <location>
        <begin position="194"/>
        <end position="323"/>
    </location>
</feature>
<dbReference type="EMBL" id="CAJVRL010000068">
    <property type="protein sequence ID" value="CAG8956113.1"/>
    <property type="molecule type" value="Genomic_DNA"/>
</dbReference>
<evidence type="ECO:0000256" key="2">
    <source>
        <dbReference type="SAM" id="SignalP"/>
    </source>
</evidence>
<protein>
    <submittedName>
        <fullName evidence="3">Uncharacterized protein</fullName>
    </submittedName>
</protein>
<comment type="caution">
    <text evidence="3">The sequence shown here is derived from an EMBL/GenBank/DDBJ whole genome shotgun (WGS) entry which is preliminary data.</text>
</comment>
<keyword evidence="4" id="KW-1185">Reference proteome</keyword>
<evidence type="ECO:0000313" key="3">
    <source>
        <dbReference type="EMBL" id="CAG8956113.1"/>
    </source>
</evidence>
<evidence type="ECO:0000313" key="4">
    <source>
        <dbReference type="Proteomes" id="UP000696280"/>
    </source>
</evidence>
<organism evidence="3 4">
    <name type="scientific">Hymenoscyphus fraxineus</name>
    <dbReference type="NCBI Taxonomy" id="746836"/>
    <lineage>
        <taxon>Eukaryota</taxon>
        <taxon>Fungi</taxon>
        <taxon>Dikarya</taxon>
        <taxon>Ascomycota</taxon>
        <taxon>Pezizomycotina</taxon>
        <taxon>Leotiomycetes</taxon>
        <taxon>Helotiales</taxon>
        <taxon>Helotiaceae</taxon>
        <taxon>Hymenoscyphus</taxon>
    </lineage>
</organism>
<feature type="compositionally biased region" description="Low complexity" evidence="1">
    <location>
        <begin position="261"/>
        <end position="295"/>
    </location>
</feature>
<feature type="compositionally biased region" description="Basic and acidic residues" evidence="1">
    <location>
        <begin position="230"/>
        <end position="246"/>
    </location>
</feature>
<sequence length="323" mass="35120">MLFPNICAATAVLSTLVAGYPLTANDEILSQLSARTAPPTIAIATSQDPSLSKRVGPISKLFGKKKEKPKGPTIDMINPPPHSAADLAEIARIRKVLNTKPASSAKKPPSAAPADSQTKLGRRSLQKRIGPFTMFGKFKMDKNPQLPVFGKNPAADKAEIERIQHVLDKKFGKSTKDATRFDRPLYGAEAEAQRLESARAKASLDAQLSRKPSPPKAPSGPLKPLYGNDAARERRAMDQLKEKLSKDSGLTRLEDIPVSKSQSLRSRPRPGSQSGRRPGSQSSRRPGSNSGQRPGSKSERRPAPRPHKKEFGGYGLAYDRFDF</sequence>
<dbReference type="AlphaFoldDB" id="A0A9N9L0V6"/>
<reference evidence="3" key="1">
    <citation type="submission" date="2021-07" db="EMBL/GenBank/DDBJ databases">
        <authorList>
            <person name="Durling M."/>
        </authorList>
    </citation>
    <scope>NUCLEOTIDE SEQUENCE</scope>
</reference>